<keyword evidence="1" id="KW-0732">Signal</keyword>
<organism evidence="2 3">
    <name type="scientific">Streptosporangium subroseum</name>
    <dbReference type="NCBI Taxonomy" id="106412"/>
    <lineage>
        <taxon>Bacteria</taxon>
        <taxon>Bacillati</taxon>
        <taxon>Actinomycetota</taxon>
        <taxon>Actinomycetes</taxon>
        <taxon>Streptosporangiales</taxon>
        <taxon>Streptosporangiaceae</taxon>
        <taxon>Streptosporangium</taxon>
    </lineage>
</organism>
<protein>
    <submittedName>
        <fullName evidence="2">Carbohydrate ABC transporter substrate-binding protein, CUT1 family</fullName>
    </submittedName>
</protein>
<accession>A0A239AQ52</accession>
<dbReference type="PANTHER" id="PTHR43649:SF12">
    <property type="entry name" value="DIACETYLCHITOBIOSE BINDING PROTEIN DASA"/>
    <property type="match status" value="1"/>
</dbReference>
<dbReference type="EMBL" id="FZOD01000002">
    <property type="protein sequence ID" value="SNR97767.1"/>
    <property type="molecule type" value="Genomic_DNA"/>
</dbReference>
<dbReference type="RefSeq" id="WP_089205477.1">
    <property type="nucleotide sequence ID" value="NZ_FZOD01000002.1"/>
</dbReference>
<gene>
    <name evidence="2" type="ORF">SAMN05216276_100284</name>
</gene>
<feature type="chain" id="PRO_5038902011" evidence="1">
    <location>
        <begin position="26"/>
        <end position="450"/>
    </location>
</feature>
<dbReference type="SUPFAM" id="SSF53850">
    <property type="entry name" value="Periplasmic binding protein-like II"/>
    <property type="match status" value="1"/>
</dbReference>
<dbReference type="AlphaFoldDB" id="A0A239AQ52"/>
<dbReference type="OrthoDB" id="2515046at2"/>
<dbReference type="Proteomes" id="UP000198282">
    <property type="component" value="Unassembled WGS sequence"/>
</dbReference>
<feature type="signal peptide" evidence="1">
    <location>
        <begin position="1"/>
        <end position="25"/>
    </location>
</feature>
<evidence type="ECO:0000256" key="1">
    <source>
        <dbReference type="SAM" id="SignalP"/>
    </source>
</evidence>
<name>A0A239AQ52_9ACTN</name>
<evidence type="ECO:0000313" key="3">
    <source>
        <dbReference type="Proteomes" id="UP000198282"/>
    </source>
</evidence>
<dbReference type="PROSITE" id="PS51257">
    <property type="entry name" value="PROKAR_LIPOPROTEIN"/>
    <property type="match status" value="1"/>
</dbReference>
<dbReference type="Gene3D" id="3.40.190.10">
    <property type="entry name" value="Periplasmic binding protein-like II"/>
    <property type="match status" value="3"/>
</dbReference>
<proteinExistence type="predicted"/>
<reference evidence="2 3" key="1">
    <citation type="submission" date="2017-06" db="EMBL/GenBank/DDBJ databases">
        <authorList>
            <person name="Kim H.J."/>
            <person name="Triplett B.A."/>
        </authorList>
    </citation>
    <scope>NUCLEOTIDE SEQUENCE [LARGE SCALE GENOMIC DNA]</scope>
    <source>
        <strain evidence="2 3">CGMCC 4.2132</strain>
    </source>
</reference>
<dbReference type="InterPro" id="IPR050490">
    <property type="entry name" value="Bact_solute-bd_prot1"/>
</dbReference>
<dbReference type="PANTHER" id="PTHR43649">
    <property type="entry name" value="ARABINOSE-BINDING PROTEIN-RELATED"/>
    <property type="match status" value="1"/>
</dbReference>
<keyword evidence="3" id="KW-1185">Reference proteome</keyword>
<sequence>MSNTVTRIRLAGVVIAAAASTAGLAACSSPTPSGDASAAAPAAACEPAKGNVTLQYWNTVPGMDQVVALWNKNNPNIQVEMKNISTDQYGIIGNALKAGKAPELAQVGYDQLPSLRTQDAFVDASACADAVAAKSKFVPWTWSQSSFGDTGVFAFPQDTGPMALFVRSDIFKKHNLEVPKTWDEYAADAQKLHDADPNLSITFFDPNNAEFFNGLLWQNNAKMYGYSGDKWHVTVESDQSKQVAEYWQKLIDAKLVRTDLAHGSTPMYAAYQKNQIASYIGAAWGYSMFRDNLPDQSGKWSIVPMPTWGSSAASGDWGGSTVAFMKGNTHLYESVKFNSWLNSDPEALAMENKLGGLYPAATAGLELPALSEGVPYYNNEKIFDVFAESSKNIDTSFAWGPTQKTVNLALQDALAKAAAGDGKLTDAISAAQASALKSMQDLAIPAVAGN</sequence>
<evidence type="ECO:0000313" key="2">
    <source>
        <dbReference type="EMBL" id="SNR97767.1"/>
    </source>
</evidence>